<name>A0A0A8Z0T0_ARUDO</name>
<organism evidence="1">
    <name type="scientific">Arundo donax</name>
    <name type="common">Giant reed</name>
    <name type="synonym">Donax arundinaceus</name>
    <dbReference type="NCBI Taxonomy" id="35708"/>
    <lineage>
        <taxon>Eukaryota</taxon>
        <taxon>Viridiplantae</taxon>
        <taxon>Streptophyta</taxon>
        <taxon>Embryophyta</taxon>
        <taxon>Tracheophyta</taxon>
        <taxon>Spermatophyta</taxon>
        <taxon>Magnoliopsida</taxon>
        <taxon>Liliopsida</taxon>
        <taxon>Poales</taxon>
        <taxon>Poaceae</taxon>
        <taxon>PACMAD clade</taxon>
        <taxon>Arundinoideae</taxon>
        <taxon>Arundineae</taxon>
        <taxon>Arundo</taxon>
    </lineage>
</organism>
<reference evidence="1" key="1">
    <citation type="submission" date="2014-09" db="EMBL/GenBank/DDBJ databases">
        <authorList>
            <person name="Magalhaes I.L.F."/>
            <person name="Oliveira U."/>
            <person name="Santos F.R."/>
            <person name="Vidigal T.H.D.A."/>
            <person name="Brescovit A.D."/>
            <person name="Santos A.J."/>
        </authorList>
    </citation>
    <scope>NUCLEOTIDE SEQUENCE</scope>
    <source>
        <tissue evidence="1">Shoot tissue taken approximately 20 cm above the soil surface</tissue>
    </source>
</reference>
<evidence type="ECO:0000313" key="1">
    <source>
        <dbReference type="EMBL" id="JAD30355.1"/>
    </source>
</evidence>
<reference evidence="1" key="2">
    <citation type="journal article" date="2015" name="Data Brief">
        <title>Shoot transcriptome of the giant reed, Arundo donax.</title>
        <authorList>
            <person name="Barrero R.A."/>
            <person name="Guerrero F.D."/>
            <person name="Moolhuijzen P."/>
            <person name="Goolsby J.A."/>
            <person name="Tidwell J."/>
            <person name="Bellgard S.E."/>
            <person name="Bellgard M.I."/>
        </authorList>
    </citation>
    <scope>NUCLEOTIDE SEQUENCE</scope>
    <source>
        <tissue evidence="1">Shoot tissue taken approximately 20 cm above the soil surface</tissue>
    </source>
</reference>
<dbReference type="EMBL" id="GBRH01267540">
    <property type="protein sequence ID" value="JAD30355.1"/>
    <property type="molecule type" value="Transcribed_RNA"/>
</dbReference>
<accession>A0A0A8Z0T0</accession>
<dbReference type="AlphaFoldDB" id="A0A0A8Z0T0"/>
<proteinExistence type="predicted"/>
<protein>
    <submittedName>
        <fullName evidence="1">Uncharacterized protein</fullName>
    </submittedName>
</protein>
<sequence length="36" mass="4179">MSLHAYMDKHTHINVCHSIFTSLHVNSLSHTHTHIQ</sequence>